<evidence type="ECO:0000313" key="7">
    <source>
        <dbReference type="Proteomes" id="UP000077177"/>
    </source>
</evidence>
<keyword evidence="2" id="KW-0201">Cytochrome c-type biogenesis</keyword>
<dbReference type="AlphaFoldDB" id="A0A172U028"/>
<dbReference type="RefSeq" id="WP_066407554.1">
    <property type="nucleotide sequence ID" value="NZ_CP011390.1"/>
</dbReference>
<dbReference type="OrthoDB" id="750178at2"/>
<evidence type="ECO:0000256" key="2">
    <source>
        <dbReference type="ARBA" id="ARBA00022748"/>
    </source>
</evidence>
<dbReference type="PANTHER" id="PTHR42852:SF6">
    <property type="entry name" value="THIOL:DISULFIDE INTERCHANGE PROTEIN DSBE"/>
    <property type="match status" value="1"/>
</dbReference>
<evidence type="ECO:0000313" key="6">
    <source>
        <dbReference type="EMBL" id="ANE52670.1"/>
    </source>
</evidence>
<gene>
    <name evidence="6" type="ORF">SY85_21485</name>
</gene>
<dbReference type="PROSITE" id="PS00194">
    <property type="entry name" value="THIOREDOXIN_1"/>
    <property type="match status" value="1"/>
</dbReference>
<name>A0A172U028_9BACT</name>
<dbReference type="PROSITE" id="PS51352">
    <property type="entry name" value="THIOREDOXIN_2"/>
    <property type="match status" value="1"/>
</dbReference>
<dbReference type="GO" id="GO:0030313">
    <property type="term" value="C:cell envelope"/>
    <property type="evidence" value="ECO:0007669"/>
    <property type="project" value="UniProtKB-SubCell"/>
</dbReference>
<dbReference type="Proteomes" id="UP000077177">
    <property type="component" value="Chromosome"/>
</dbReference>
<dbReference type="InterPro" id="IPR017937">
    <property type="entry name" value="Thioredoxin_CS"/>
</dbReference>
<protein>
    <recommendedName>
        <fullName evidence="5">Thioredoxin domain-containing protein</fullName>
    </recommendedName>
</protein>
<accession>A0A172U028</accession>
<dbReference type="Gene3D" id="3.40.30.10">
    <property type="entry name" value="Glutaredoxin"/>
    <property type="match status" value="1"/>
</dbReference>
<dbReference type="GO" id="GO:0017004">
    <property type="term" value="P:cytochrome complex assembly"/>
    <property type="evidence" value="ECO:0007669"/>
    <property type="project" value="UniProtKB-KW"/>
</dbReference>
<organism evidence="6 7">
    <name type="scientific">Flavisolibacter tropicus</name>
    <dbReference type="NCBI Taxonomy" id="1492898"/>
    <lineage>
        <taxon>Bacteria</taxon>
        <taxon>Pseudomonadati</taxon>
        <taxon>Bacteroidota</taxon>
        <taxon>Chitinophagia</taxon>
        <taxon>Chitinophagales</taxon>
        <taxon>Chitinophagaceae</taxon>
        <taxon>Flavisolibacter</taxon>
    </lineage>
</organism>
<dbReference type="EMBL" id="CP011390">
    <property type="protein sequence ID" value="ANE52670.1"/>
    <property type="molecule type" value="Genomic_DNA"/>
</dbReference>
<reference evidence="7" key="1">
    <citation type="submission" date="2015-01" db="EMBL/GenBank/DDBJ databases">
        <title>Flavisolibacter sp./LCS9/ whole genome sequencing.</title>
        <authorList>
            <person name="Kim M.K."/>
            <person name="Srinivasan S."/>
            <person name="Lee J.-J."/>
        </authorList>
    </citation>
    <scope>NUCLEOTIDE SEQUENCE [LARGE SCALE GENOMIC DNA]</scope>
    <source>
        <strain evidence="7">LCS9</strain>
    </source>
</reference>
<comment type="subcellular location">
    <subcellularLocation>
        <location evidence="1">Cell envelope</location>
    </subcellularLocation>
</comment>
<evidence type="ECO:0000259" key="5">
    <source>
        <dbReference type="PROSITE" id="PS51352"/>
    </source>
</evidence>
<dbReference type="STRING" id="1492898.SY85_21485"/>
<evidence type="ECO:0000256" key="4">
    <source>
        <dbReference type="ARBA" id="ARBA00023284"/>
    </source>
</evidence>
<dbReference type="InterPro" id="IPR013766">
    <property type="entry name" value="Thioredoxin_domain"/>
</dbReference>
<proteinExistence type="predicted"/>
<dbReference type="CDD" id="cd02966">
    <property type="entry name" value="TlpA_like_family"/>
    <property type="match status" value="1"/>
</dbReference>
<reference evidence="6 7" key="2">
    <citation type="journal article" date="2016" name="Int. J. Syst. Evol. Microbiol.">
        <title>Flavisolibacter tropicus sp. nov., isolated from tropical soil.</title>
        <authorList>
            <person name="Lee J.J."/>
            <person name="Kang M.S."/>
            <person name="Kim G.S."/>
            <person name="Lee C.S."/>
            <person name="Lim S."/>
            <person name="Lee J."/>
            <person name="Roh S.H."/>
            <person name="Kang H."/>
            <person name="Ha J.M."/>
            <person name="Bae S."/>
            <person name="Jung H.Y."/>
            <person name="Kim M.K."/>
        </authorList>
    </citation>
    <scope>NUCLEOTIDE SEQUENCE [LARGE SCALE GENOMIC DNA]</scope>
    <source>
        <strain evidence="6 7">LCS9</strain>
    </source>
</reference>
<feature type="domain" description="Thioredoxin" evidence="5">
    <location>
        <begin position="224"/>
        <end position="357"/>
    </location>
</feature>
<dbReference type="InterPro" id="IPR036249">
    <property type="entry name" value="Thioredoxin-like_sf"/>
</dbReference>
<sequence>MLKLNPLFLSVFTRTIEMKKRLLVFTITFLLLTGSQAQSVNINWFSVKGFLPQWNGANVQLLMNGAMIYNGTVQEDLFSYTGKVASTQEGLLKITRSKQTLFLPFFIESGTIKIRDEGKKLVAYGTTTNEDYQALIHQFDSLALLQSNMHFEAIKQYKRELATNYILQKPTSPISLKLLADYYYLEQSANDSVYYQLYNSLDTPLQRSLTGKKLEQDVKQRYAVANGRPAPQLELPDSNHQTLPIYQTGHFTLINFWASWCLPCKREHPALIKLYKQFHEQGFIIVGISLDTNRSAWLNAIKTEGLEWLQLNDLKGWYSPAATSYGVKLVPFNILLDATGTIIGKNLRMEEIESILTKTMRSQPF</sequence>
<dbReference type="SUPFAM" id="SSF52833">
    <property type="entry name" value="Thioredoxin-like"/>
    <property type="match status" value="1"/>
</dbReference>
<dbReference type="InterPro" id="IPR000866">
    <property type="entry name" value="AhpC/TSA"/>
</dbReference>
<dbReference type="InterPro" id="IPR050553">
    <property type="entry name" value="Thioredoxin_ResA/DsbE_sf"/>
</dbReference>
<keyword evidence="7" id="KW-1185">Reference proteome</keyword>
<dbReference type="PANTHER" id="PTHR42852">
    <property type="entry name" value="THIOL:DISULFIDE INTERCHANGE PROTEIN DSBE"/>
    <property type="match status" value="1"/>
</dbReference>
<dbReference type="Pfam" id="PF00578">
    <property type="entry name" value="AhpC-TSA"/>
    <property type="match status" value="1"/>
</dbReference>
<keyword evidence="4" id="KW-0676">Redox-active center</keyword>
<evidence type="ECO:0000256" key="3">
    <source>
        <dbReference type="ARBA" id="ARBA00023157"/>
    </source>
</evidence>
<dbReference type="KEGG" id="fla:SY85_21485"/>
<keyword evidence="3" id="KW-1015">Disulfide bond</keyword>
<evidence type="ECO:0000256" key="1">
    <source>
        <dbReference type="ARBA" id="ARBA00004196"/>
    </source>
</evidence>